<dbReference type="PROSITE" id="PS51257">
    <property type="entry name" value="PROKAR_LIPOPROTEIN"/>
    <property type="match status" value="1"/>
</dbReference>
<reference evidence="2" key="1">
    <citation type="journal article" date="2021" name="Microb. Physiol.">
        <title>Proteogenomic Insights into the Physiology of Marine, Sulfate-Reducing, Filamentous Desulfonema limicola and Desulfonema magnum.</title>
        <authorList>
            <person name="Schnaars V."/>
            <person name="Wohlbrand L."/>
            <person name="Scheve S."/>
            <person name="Hinrichs C."/>
            <person name="Reinhardt R."/>
            <person name="Rabus R."/>
        </authorList>
    </citation>
    <scope>NUCLEOTIDE SEQUENCE</scope>
    <source>
        <strain evidence="2">4be13</strain>
    </source>
</reference>
<keyword evidence="1" id="KW-0732">Signal</keyword>
<protein>
    <submittedName>
        <fullName evidence="2">Cohesin domain-containing protein</fullName>
    </submittedName>
</protein>
<name>A0A975BIZ3_9BACT</name>
<dbReference type="KEGG" id="dmm:dnm_024460"/>
<accession>A0A975BIZ3</accession>
<evidence type="ECO:0000313" key="2">
    <source>
        <dbReference type="EMBL" id="QTA86422.1"/>
    </source>
</evidence>
<dbReference type="InterPro" id="IPR008965">
    <property type="entry name" value="CBM2/CBM3_carb-bd_dom_sf"/>
</dbReference>
<proteinExistence type="predicted"/>
<dbReference type="Gene3D" id="2.60.40.680">
    <property type="match status" value="1"/>
</dbReference>
<keyword evidence="3" id="KW-1185">Reference proteome</keyword>
<dbReference type="GO" id="GO:0030246">
    <property type="term" value="F:carbohydrate binding"/>
    <property type="evidence" value="ECO:0007669"/>
    <property type="project" value="InterPro"/>
</dbReference>
<evidence type="ECO:0000313" key="3">
    <source>
        <dbReference type="Proteomes" id="UP000663722"/>
    </source>
</evidence>
<gene>
    <name evidence="2" type="ORF">dnm_024460</name>
</gene>
<dbReference type="AlphaFoldDB" id="A0A975BIZ3"/>
<dbReference type="SUPFAM" id="SSF49384">
    <property type="entry name" value="Carbohydrate-binding domain"/>
    <property type="match status" value="1"/>
</dbReference>
<organism evidence="2 3">
    <name type="scientific">Desulfonema magnum</name>
    <dbReference type="NCBI Taxonomy" id="45655"/>
    <lineage>
        <taxon>Bacteria</taxon>
        <taxon>Pseudomonadati</taxon>
        <taxon>Thermodesulfobacteriota</taxon>
        <taxon>Desulfobacteria</taxon>
        <taxon>Desulfobacterales</taxon>
        <taxon>Desulfococcaceae</taxon>
        <taxon>Desulfonema</taxon>
    </lineage>
</organism>
<sequence>MFKHNFKILAVFLTSLFMAVSVSVLSAYACEINAVQGGKLRIPVALEQSTQIESVDIKVKFNQNVLLATGTELTGGILEGKGYQNTDNMNTEGEITIVISAWENVVTGSGEVVFINFDVVGKCFDASMISFETFKSSSAGGFYVNDTFCQRIKVSVICDVNDDGEAGHEEAIHALLCLSGAIQCDPDGAYLDDVICALAMASGKRNLYFEINDDGKIGIEEVIYALRCVSGAITSDISIGLEHAIYALQVVSGKSE</sequence>
<feature type="chain" id="PRO_5036757290" evidence="1">
    <location>
        <begin position="30"/>
        <end position="256"/>
    </location>
</feature>
<evidence type="ECO:0000256" key="1">
    <source>
        <dbReference type="SAM" id="SignalP"/>
    </source>
</evidence>
<feature type="signal peptide" evidence="1">
    <location>
        <begin position="1"/>
        <end position="29"/>
    </location>
</feature>
<dbReference type="RefSeq" id="WP_207682062.1">
    <property type="nucleotide sequence ID" value="NZ_CP061800.1"/>
</dbReference>
<dbReference type="EMBL" id="CP061800">
    <property type="protein sequence ID" value="QTA86422.1"/>
    <property type="molecule type" value="Genomic_DNA"/>
</dbReference>
<dbReference type="Proteomes" id="UP000663722">
    <property type="component" value="Chromosome"/>
</dbReference>